<protein>
    <recommendedName>
        <fullName evidence="4">DUF484 family protein</fullName>
    </recommendedName>
</protein>
<name>A0A059KNF9_9BURK</name>
<organism evidence="2 3">
    <name type="scientific">Sphaerotilus natans subsp. natans DSM 6575</name>
    <dbReference type="NCBI Taxonomy" id="1286631"/>
    <lineage>
        <taxon>Bacteria</taxon>
        <taxon>Pseudomonadati</taxon>
        <taxon>Pseudomonadota</taxon>
        <taxon>Betaproteobacteria</taxon>
        <taxon>Burkholderiales</taxon>
        <taxon>Sphaerotilaceae</taxon>
        <taxon>Sphaerotilus</taxon>
    </lineage>
</organism>
<dbReference type="PANTHER" id="PTHR38765">
    <property type="entry name" value="DUF484 DOMAIN-CONTAINING PROTEIN"/>
    <property type="match status" value="1"/>
</dbReference>
<evidence type="ECO:0000313" key="3">
    <source>
        <dbReference type="Proteomes" id="UP000026714"/>
    </source>
</evidence>
<keyword evidence="1" id="KW-0175">Coiled coil</keyword>
<dbReference type="AlphaFoldDB" id="A0A059KNF9"/>
<dbReference type="InterPro" id="IPR029016">
    <property type="entry name" value="GAF-like_dom_sf"/>
</dbReference>
<dbReference type="Proteomes" id="UP000026714">
    <property type="component" value="Unassembled WGS sequence"/>
</dbReference>
<evidence type="ECO:0000256" key="1">
    <source>
        <dbReference type="SAM" id="Coils"/>
    </source>
</evidence>
<dbReference type="STRING" id="34103.SAMN05421778_102309"/>
<sequence length="231" mass="25737">MSSIPGRLSGLSEDDIASYLVQTPGFFERHAELLAHVELANPHGQRAVSLQQRQMEMLRERIHGLERRLMDMIRHGQENAVLSDRLHQWVRGLMLLADPRDIPDMLVIDLQEQFMVPQAAMRLWEVAPDFESEPVARDVSPELRRFASSLVTPCCGAHTSFEAVQWLAQPAAVASLALLPLRRSMTSPAFGMLVLASSDPMRYTPEMGTDFLVRIAELASAAVTRLLPDGG</sequence>
<dbReference type="eggNOG" id="COG3159">
    <property type="taxonomic scope" value="Bacteria"/>
</dbReference>
<dbReference type="Pfam" id="PF04340">
    <property type="entry name" value="DUF484"/>
    <property type="match status" value="1"/>
</dbReference>
<comment type="caution">
    <text evidence="2">The sequence shown here is derived from an EMBL/GenBank/DDBJ whole genome shotgun (WGS) entry which is preliminary data.</text>
</comment>
<keyword evidence="3" id="KW-1185">Reference proteome</keyword>
<dbReference type="InterPro" id="IPR007435">
    <property type="entry name" value="DUF484"/>
</dbReference>
<reference evidence="2 3" key="1">
    <citation type="journal article" date="2014" name="FEMS Microbiol. Ecol.">
        <title>Sphaerotilus natans encrusted with nanoball-shaped Fe(III) oxide minerals formed by nitrate-reducing mixotrophic Fe(II) oxidation.</title>
        <authorList>
            <person name="Park S."/>
            <person name="Kim D.H."/>
            <person name="Lee J.H."/>
            <person name="Hur H.G."/>
        </authorList>
    </citation>
    <scope>NUCLEOTIDE SEQUENCE [LARGE SCALE GENOMIC DNA]</scope>
    <source>
        <strain evidence="2 3">DSM 6575</strain>
    </source>
</reference>
<gene>
    <name evidence="2" type="ORF">X805_13480</name>
</gene>
<dbReference type="Gene3D" id="3.30.450.40">
    <property type="match status" value="1"/>
</dbReference>
<dbReference type="RefSeq" id="WP_037479770.1">
    <property type="nucleotide sequence ID" value="NZ_AZRA01000032.1"/>
</dbReference>
<dbReference type="PANTHER" id="PTHR38765:SF1">
    <property type="entry name" value="DUF484 DOMAIN-CONTAINING PROTEIN"/>
    <property type="match status" value="1"/>
</dbReference>
<dbReference type="PATRIC" id="fig|1286631.3.peg.1330"/>
<evidence type="ECO:0000313" key="2">
    <source>
        <dbReference type="EMBL" id="KDB52986.1"/>
    </source>
</evidence>
<feature type="coiled-coil region" evidence="1">
    <location>
        <begin position="48"/>
        <end position="75"/>
    </location>
</feature>
<accession>A0A059KNF9</accession>
<dbReference type="EMBL" id="AZRA01000032">
    <property type="protein sequence ID" value="KDB52986.1"/>
    <property type="molecule type" value="Genomic_DNA"/>
</dbReference>
<proteinExistence type="predicted"/>
<evidence type="ECO:0008006" key="4">
    <source>
        <dbReference type="Google" id="ProtNLM"/>
    </source>
</evidence>